<name>A0A318JZU6_9BURK</name>
<feature type="domain" description="Phospholipase/carboxylesterase/thioesterase" evidence="3">
    <location>
        <begin position="16"/>
        <end position="221"/>
    </location>
</feature>
<gene>
    <name evidence="4" type="ORF">DFR42_101133</name>
</gene>
<organism evidence="4 5">
    <name type="scientific">Undibacterium pigrum</name>
    <dbReference type="NCBI Taxonomy" id="401470"/>
    <lineage>
        <taxon>Bacteria</taxon>
        <taxon>Pseudomonadati</taxon>
        <taxon>Pseudomonadota</taxon>
        <taxon>Betaproteobacteria</taxon>
        <taxon>Burkholderiales</taxon>
        <taxon>Oxalobacteraceae</taxon>
        <taxon>Undibacterium</taxon>
    </lineage>
</organism>
<evidence type="ECO:0000313" key="4">
    <source>
        <dbReference type="EMBL" id="PXX46564.1"/>
    </source>
</evidence>
<dbReference type="SUPFAM" id="SSF53474">
    <property type="entry name" value="alpha/beta-Hydrolases"/>
    <property type="match status" value="1"/>
</dbReference>
<accession>A0A318JZU6</accession>
<reference evidence="4 5" key="1">
    <citation type="submission" date="2018-05" db="EMBL/GenBank/DDBJ databases">
        <title>Genomic Encyclopedia of Type Strains, Phase IV (KMG-IV): sequencing the most valuable type-strain genomes for metagenomic binning, comparative biology and taxonomic classification.</title>
        <authorList>
            <person name="Goeker M."/>
        </authorList>
    </citation>
    <scope>NUCLEOTIDE SEQUENCE [LARGE SCALE GENOMIC DNA]</scope>
    <source>
        <strain evidence="4 5">DSM 19792</strain>
    </source>
</reference>
<evidence type="ECO:0000256" key="1">
    <source>
        <dbReference type="ARBA" id="ARBA00006499"/>
    </source>
</evidence>
<dbReference type="InterPro" id="IPR029058">
    <property type="entry name" value="AB_hydrolase_fold"/>
</dbReference>
<comment type="similarity">
    <text evidence="1">Belongs to the AB hydrolase superfamily. AB hydrolase 2 family.</text>
</comment>
<evidence type="ECO:0000313" key="5">
    <source>
        <dbReference type="Proteomes" id="UP000247792"/>
    </source>
</evidence>
<proteinExistence type="inferred from homology"/>
<sequence>MTQDILATVERETAANPSVAIIWMHGLGADGNDFLSIVRELDLENCPGIRFVFPTAPTMPITFYDRYVMRAWYDILGKDLAAREDENGLRASQKRIEQLIARENARGIPSDHIILAGFSQGCAMTLQTGLRYPEKLAGLLCLSGYLPLRNLLTTERHEANIETPIFQAHGQVDDVIQIQRAKESRDLLLASGYQVDWHEYLMAHQVCQEELTDISQWLKKVLQGK</sequence>
<dbReference type="AlphaFoldDB" id="A0A318JZU6"/>
<dbReference type="Pfam" id="PF02230">
    <property type="entry name" value="Abhydrolase_2"/>
    <property type="match status" value="1"/>
</dbReference>
<comment type="caution">
    <text evidence="4">The sequence shown here is derived from an EMBL/GenBank/DDBJ whole genome shotgun (WGS) entry which is preliminary data.</text>
</comment>
<dbReference type="OrthoDB" id="9801763at2"/>
<dbReference type="GO" id="GO:0016787">
    <property type="term" value="F:hydrolase activity"/>
    <property type="evidence" value="ECO:0007669"/>
    <property type="project" value="UniProtKB-KW"/>
</dbReference>
<dbReference type="Gene3D" id="3.40.50.1820">
    <property type="entry name" value="alpha/beta hydrolase"/>
    <property type="match status" value="1"/>
</dbReference>
<dbReference type="EMBL" id="QJKB01000001">
    <property type="protein sequence ID" value="PXX46564.1"/>
    <property type="molecule type" value="Genomic_DNA"/>
</dbReference>
<keyword evidence="5" id="KW-1185">Reference proteome</keyword>
<dbReference type="PANTHER" id="PTHR10655">
    <property type="entry name" value="LYSOPHOSPHOLIPASE-RELATED"/>
    <property type="match status" value="1"/>
</dbReference>
<dbReference type="PANTHER" id="PTHR10655:SF17">
    <property type="entry name" value="LYSOPHOSPHOLIPASE-LIKE PROTEIN 1"/>
    <property type="match status" value="1"/>
</dbReference>
<dbReference type="Proteomes" id="UP000247792">
    <property type="component" value="Unassembled WGS sequence"/>
</dbReference>
<keyword evidence="2" id="KW-0378">Hydrolase</keyword>
<evidence type="ECO:0000256" key="2">
    <source>
        <dbReference type="ARBA" id="ARBA00022801"/>
    </source>
</evidence>
<dbReference type="RefSeq" id="WP_110253038.1">
    <property type="nucleotide sequence ID" value="NZ_QJKB01000001.1"/>
</dbReference>
<evidence type="ECO:0000259" key="3">
    <source>
        <dbReference type="Pfam" id="PF02230"/>
    </source>
</evidence>
<dbReference type="InterPro" id="IPR003140">
    <property type="entry name" value="PLipase/COase/thioEstase"/>
</dbReference>
<dbReference type="InterPro" id="IPR050565">
    <property type="entry name" value="LYPA1-2/EST-like"/>
</dbReference>
<protein>
    <submittedName>
        <fullName evidence="4">Phospholipase/carboxylesterase</fullName>
    </submittedName>
</protein>